<protein>
    <submittedName>
        <fullName evidence="2">Uncharacterized protein</fullName>
    </submittedName>
</protein>
<evidence type="ECO:0000256" key="1">
    <source>
        <dbReference type="SAM" id="MobiDB-lite"/>
    </source>
</evidence>
<sequence>MLLALPSRAEPACPGPAVPLRPLAPGLWAVDVRGSALSSALSGTPGGPGVPVAPAAVDEGPGGAAGEGVRLLVARDGPGLWALGSGPWPAWGRALACQLPRRLGLPLRGVISPLARPEQVLGAVGLPAGVVHIAHEDVAAAMARQCPRCIARWREQLAAIGAPAAEWLPPTLQAAVPTLRLTGGSGRIGPWRWWRLPVGPARTLTLWRWVHGPWWHAPGLLAAEGQPPDGSDSPLDGLREASARALALSATDGDAARWTGGVPARPRPRAALQAQRDYWDGLAQALDQALAEGRPEAAPPPSWPGLPADWAARPRHALNWQRAWREREGLWLDPLEAADAPPAR</sequence>
<dbReference type="EMBL" id="JBBUTF010000004">
    <property type="protein sequence ID" value="MEK8025302.1"/>
    <property type="molecule type" value="Genomic_DNA"/>
</dbReference>
<comment type="caution">
    <text evidence="2">The sequence shown here is derived from an EMBL/GenBank/DDBJ whole genome shotgun (WGS) entry which is preliminary data.</text>
</comment>
<name>A0ABU9B5Z6_9BURK</name>
<dbReference type="Proteomes" id="UP001368500">
    <property type="component" value="Unassembled WGS sequence"/>
</dbReference>
<organism evidence="2 3">
    <name type="scientific">Pseudaquabacterium rugosum</name>
    <dbReference type="NCBI Taxonomy" id="2984194"/>
    <lineage>
        <taxon>Bacteria</taxon>
        <taxon>Pseudomonadati</taxon>
        <taxon>Pseudomonadota</taxon>
        <taxon>Betaproteobacteria</taxon>
        <taxon>Burkholderiales</taxon>
        <taxon>Sphaerotilaceae</taxon>
        <taxon>Pseudaquabacterium</taxon>
    </lineage>
</organism>
<gene>
    <name evidence="2" type="ORF">AACH11_04915</name>
</gene>
<evidence type="ECO:0000313" key="2">
    <source>
        <dbReference type="EMBL" id="MEK8025302.1"/>
    </source>
</evidence>
<evidence type="ECO:0000313" key="3">
    <source>
        <dbReference type="Proteomes" id="UP001368500"/>
    </source>
</evidence>
<proteinExistence type="predicted"/>
<dbReference type="RefSeq" id="WP_341373087.1">
    <property type="nucleotide sequence ID" value="NZ_JBBUTF010000004.1"/>
</dbReference>
<feature type="compositionally biased region" description="Low complexity" evidence="1">
    <location>
        <begin position="50"/>
        <end position="59"/>
    </location>
</feature>
<keyword evidence="3" id="KW-1185">Reference proteome</keyword>
<feature type="region of interest" description="Disordered" evidence="1">
    <location>
        <begin position="40"/>
        <end position="59"/>
    </location>
</feature>
<accession>A0ABU9B5Z6</accession>
<reference evidence="2 3" key="1">
    <citation type="submission" date="2024-04" db="EMBL/GenBank/DDBJ databases">
        <title>Novel species of the genus Ideonella isolated from streams.</title>
        <authorList>
            <person name="Lu H."/>
        </authorList>
    </citation>
    <scope>NUCLEOTIDE SEQUENCE [LARGE SCALE GENOMIC DNA]</scope>
    <source>
        <strain evidence="2 3">BYS139W</strain>
    </source>
</reference>